<dbReference type="Gene3D" id="2.40.50.140">
    <property type="entry name" value="Nucleic acid-binding proteins"/>
    <property type="match status" value="1"/>
</dbReference>
<dbReference type="Pfam" id="PF01957">
    <property type="entry name" value="NfeD"/>
    <property type="match status" value="1"/>
</dbReference>
<dbReference type="EMBL" id="JABURY010000006">
    <property type="protein sequence ID" value="MBC9130093.1"/>
    <property type="molecule type" value="Genomic_DNA"/>
</dbReference>
<evidence type="ECO:0000313" key="7">
    <source>
        <dbReference type="EMBL" id="MBC9130093.1"/>
    </source>
</evidence>
<dbReference type="RefSeq" id="WP_187754539.1">
    <property type="nucleotide sequence ID" value="NZ_JABURY010000006.1"/>
</dbReference>
<feature type="domain" description="NfeD-like C-terminal" evidence="6">
    <location>
        <begin position="97"/>
        <end position="151"/>
    </location>
</feature>
<evidence type="ECO:0000256" key="2">
    <source>
        <dbReference type="ARBA" id="ARBA00022692"/>
    </source>
</evidence>
<sequence>MNEFLTALYSNPSWVFIALGGVLLIIELLGTGGYSLWSGISAFIVGSLAWIVPFSWSMLWILFAIFTLLTAYVWYLWLKRNGKDKSERGVLNQPQRDLIGLKTVVVEAIINGHGRIKVNDSTWMAKSEQNFNIGEYVTVVDFDGNILKVVKTQ</sequence>
<keyword evidence="8" id="KW-1185">Reference proteome</keyword>
<proteinExistence type="predicted"/>
<keyword evidence="4 5" id="KW-0472">Membrane</keyword>
<keyword evidence="2 5" id="KW-0812">Transmembrane</keyword>
<evidence type="ECO:0000256" key="4">
    <source>
        <dbReference type="ARBA" id="ARBA00023136"/>
    </source>
</evidence>
<organism evidence="7 8">
    <name type="scientific">Frischella japonica</name>
    <dbReference type="NCBI Taxonomy" id="2741544"/>
    <lineage>
        <taxon>Bacteria</taxon>
        <taxon>Pseudomonadati</taxon>
        <taxon>Pseudomonadota</taxon>
        <taxon>Gammaproteobacteria</taxon>
        <taxon>Orbales</taxon>
        <taxon>Orbaceae</taxon>
        <taxon>Frischella</taxon>
    </lineage>
</organism>
<evidence type="ECO:0000313" key="8">
    <source>
        <dbReference type="Proteomes" id="UP000651208"/>
    </source>
</evidence>
<keyword evidence="3 5" id="KW-1133">Transmembrane helix</keyword>
<accession>A0ABR7QV62</accession>
<reference evidence="7 8" key="1">
    <citation type="submission" date="2020-06" db="EMBL/GenBank/DDBJ databases">
        <title>Frischella cerana isolated from Apis cerana gut homogenate.</title>
        <authorList>
            <person name="Wolter L.A."/>
            <person name="Suenami S."/>
            <person name="Miyazaki R."/>
        </authorList>
    </citation>
    <scope>NUCLEOTIDE SEQUENCE [LARGE SCALE GENOMIC DNA]</scope>
    <source>
        <strain evidence="7 8">Ac13</strain>
    </source>
</reference>
<dbReference type="SUPFAM" id="SSF141322">
    <property type="entry name" value="NfeD domain-like"/>
    <property type="match status" value="1"/>
</dbReference>
<evidence type="ECO:0000259" key="6">
    <source>
        <dbReference type="Pfam" id="PF01957"/>
    </source>
</evidence>
<dbReference type="PANTHER" id="PTHR33507:SF3">
    <property type="entry name" value="INNER MEMBRANE PROTEIN YBBJ"/>
    <property type="match status" value="1"/>
</dbReference>
<evidence type="ECO:0000256" key="1">
    <source>
        <dbReference type="ARBA" id="ARBA00004141"/>
    </source>
</evidence>
<comment type="caution">
    <text evidence="7">The sequence shown here is derived from an EMBL/GenBank/DDBJ whole genome shotgun (WGS) entry which is preliminary data.</text>
</comment>
<protein>
    <submittedName>
        <fullName evidence="7">NfeD family protein</fullName>
    </submittedName>
</protein>
<dbReference type="InterPro" id="IPR012340">
    <property type="entry name" value="NA-bd_OB-fold"/>
</dbReference>
<evidence type="ECO:0000256" key="3">
    <source>
        <dbReference type="ARBA" id="ARBA00022989"/>
    </source>
</evidence>
<feature type="transmembrane region" description="Helical" evidence="5">
    <location>
        <begin position="36"/>
        <end position="52"/>
    </location>
</feature>
<feature type="transmembrane region" description="Helical" evidence="5">
    <location>
        <begin position="58"/>
        <end position="78"/>
    </location>
</feature>
<comment type="subcellular location">
    <subcellularLocation>
        <location evidence="1">Membrane</location>
        <topology evidence="1">Multi-pass membrane protein</topology>
    </subcellularLocation>
</comment>
<feature type="transmembrane region" description="Helical" evidence="5">
    <location>
        <begin position="12"/>
        <end position="29"/>
    </location>
</feature>
<name>A0ABR7QV62_9GAMM</name>
<dbReference type="InterPro" id="IPR052165">
    <property type="entry name" value="Membrane_assoc_protease"/>
</dbReference>
<gene>
    <name evidence="7" type="ORF">FcAc13_02090</name>
</gene>
<evidence type="ECO:0000256" key="5">
    <source>
        <dbReference type="SAM" id="Phobius"/>
    </source>
</evidence>
<dbReference type="PANTHER" id="PTHR33507">
    <property type="entry name" value="INNER MEMBRANE PROTEIN YBBJ"/>
    <property type="match status" value="1"/>
</dbReference>
<dbReference type="Proteomes" id="UP000651208">
    <property type="component" value="Unassembled WGS sequence"/>
</dbReference>
<dbReference type="InterPro" id="IPR002810">
    <property type="entry name" value="NfeD-like_C"/>
</dbReference>